<name>A0A2P6RIF5_ROSCH</name>
<gene>
    <name evidence="1" type="ORF">RchiOBHm_Chr2g0086571</name>
</gene>
<evidence type="ECO:0000313" key="2">
    <source>
        <dbReference type="Proteomes" id="UP000238479"/>
    </source>
</evidence>
<proteinExistence type="predicted"/>
<dbReference type="Gramene" id="PRQ46208">
    <property type="protein sequence ID" value="PRQ46208"/>
    <property type="gene ID" value="RchiOBHm_Chr2g0086571"/>
</dbReference>
<dbReference type="Proteomes" id="UP000238479">
    <property type="component" value="Chromosome 2"/>
</dbReference>
<evidence type="ECO:0000313" key="1">
    <source>
        <dbReference type="EMBL" id="PRQ46208.1"/>
    </source>
</evidence>
<comment type="caution">
    <text evidence="1">The sequence shown here is derived from an EMBL/GenBank/DDBJ whole genome shotgun (WGS) entry which is preliminary data.</text>
</comment>
<keyword evidence="2" id="KW-1185">Reference proteome</keyword>
<dbReference type="EMBL" id="PDCK01000040">
    <property type="protein sequence ID" value="PRQ46208.1"/>
    <property type="molecule type" value="Genomic_DNA"/>
</dbReference>
<accession>A0A2P6RIF5</accession>
<dbReference type="AlphaFoldDB" id="A0A2P6RIF5"/>
<sequence>MKRIWKELWLICTRKCCSRTVSWRRKCSFAEDQHWSKHYPWTCAAHNCSSYGTVFAQSQCPALIGFLQTHTETSYQKLQSYSFIQI</sequence>
<protein>
    <submittedName>
        <fullName evidence="1">Uncharacterized protein</fullName>
    </submittedName>
</protein>
<reference evidence="1 2" key="1">
    <citation type="journal article" date="2018" name="Nat. Genet.">
        <title>The Rosa genome provides new insights in the design of modern roses.</title>
        <authorList>
            <person name="Bendahmane M."/>
        </authorList>
    </citation>
    <scope>NUCLEOTIDE SEQUENCE [LARGE SCALE GENOMIC DNA]</scope>
    <source>
        <strain evidence="2">cv. Old Blush</strain>
    </source>
</reference>
<organism evidence="1 2">
    <name type="scientific">Rosa chinensis</name>
    <name type="common">China rose</name>
    <dbReference type="NCBI Taxonomy" id="74649"/>
    <lineage>
        <taxon>Eukaryota</taxon>
        <taxon>Viridiplantae</taxon>
        <taxon>Streptophyta</taxon>
        <taxon>Embryophyta</taxon>
        <taxon>Tracheophyta</taxon>
        <taxon>Spermatophyta</taxon>
        <taxon>Magnoliopsida</taxon>
        <taxon>eudicotyledons</taxon>
        <taxon>Gunneridae</taxon>
        <taxon>Pentapetalae</taxon>
        <taxon>rosids</taxon>
        <taxon>fabids</taxon>
        <taxon>Rosales</taxon>
        <taxon>Rosaceae</taxon>
        <taxon>Rosoideae</taxon>
        <taxon>Rosoideae incertae sedis</taxon>
        <taxon>Rosa</taxon>
    </lineage>
</organism>